<keyword evidence="3" id="KW-1185">Reference proteome</keyword>
<proteinExistence type="predicted"/>
<name>A0A9W6Z5G7_AMBMO</name>
<organism evidence="2 3">
    <name type="scientific">Ambrosiozyma monospora</name>
    <name type="common">Yeast</name>
    <name type="synonym">Endomycopsis monosporus</name>
    <dbReference type="NCBI Taxonomy" id="43982"/>
    <lineage>
        <taxon>Eukaryota</taxon>
        <taxon>Fungi</taxon>
        <taxon>Dikarya</taxon>
        <taxon>Ascomycota</taxon>
        <taxon>Saccharomycotina</taxon>
        <taxon>Pichiomycetes</taxon>
        <taxon>Pichiales</taxon>
        <taxon>Pichiaceae</taxon>
        <taxon>Ambrosiozyma</taxon>
    </lineage>
</organism>
<protein>
    <submittedName>
        <fullName evidence="2">Unnamed protein product</fullName>
    </submittedName>
</protein>
<dbReference type="AlphaFoldDB" id="A0A9W6Z5G7"/>
<accession>A0A9W6Z5G7</accession>
<evidence type="ECO:0000313" key="3">
    <source>
        <dbReference type="Proteomes" id="UP001165063"/>
    </source>
</evidence>
<keyword evidence="1" id="KW-1133">Transmembrane helix</keyword>
<keyword evidence="1" id="KW-0472">Membrane</keyword>
<keyword evidence="1" id="KW-0812">Transmembrane</keyword>
<evidence type="ECO:0000313" key="2">
    <source>
        <dbReference type="EMBL" id="GMG55459.1"/>
    </source>
</evidence>
<comment type="caution">
    <text evidence="2">The sequence shown here is derived from an EMBL/GenBank/DDBJ whole genome shotgun (WGS) entry which is preliminary data.</text>
</comment>
<reference evidence="2" key="1">
    <citation type="submission" date="2023-04" db="EMBL/GenBank/DDBJ databases">
        <title>Ambrosiozyma monospora NBRC 1965.</title>
        <authorList>
            <person name="Ichikawa N."/>
            <person name="Sato H."/>
            <person name="Tonouchi N."/>
        </authorList>
    </citation>
    <scope>NUCLEOTIDE SEQUENCE</scope>
    <source>
        <strain evidence="2">NBRC 1965</strain>
    </source>
</reference>
<dbReference type="EMBL" id="BSXU01005673">
    <property type="protein sequence ID" value="GMG55459.1"/>
    <property type="molecule type" value="Genomic_DNA"/>
</dbReference>
<gene>
    <name evidence="2" type="ORF">Amon01_000755900</name>
</gene>
<dbReference type="Proteomes" id="UP001165063">
    <property type="component" value="Unassembled WGS sequence"/>
</dbReference>
<evidence type="ECO:0000256" key="1">
    <source>
        <dbReference type="SAM" id="Phobius"/>
    </source>
</evidence>
<feature type="transmembrane region" description="Helical" evidence="1">
    <location>
        <begin position="38"/>
        <end position="59"/>
    </location>
</feature>
<sequence>MANENETTPLVEQQDYYDEDGNSIYSEHTLHNKKILKYSLIAVSVLIGLPVVYFLMVVLPNIAPPAAVIPAIAKVQSPRIFLHPIIAPPNKGKSSGKGVLVQFEEDEYEEGDEEFGNKMLVTSELSETEESDDSDGLEIYGDSPFKKIPNFADWKKLYKKSKLYQDHIKMFNAIEGIAEKSALQF</sequence>